<reference evidence="3" key="1">
    <citation type="submission" date="2020-06" db="EMBL/GenBank/DDBJ databases">
        <title>Draft genome of Bugula neritina, a colonial animal packing powerful symbionts and potential medicines.</title>
        <authorList>
            <person name="Rayko M."/>
        </authorList>
    </citation>
    <scope>NUCLEOTIDE SEQUENCE [LARGE SCALE GENOMIC DNA]</scope>
    <source>
        <strain evidence="3">Kwan_BN1</strain>
    </source>
</reference>
<evidence type="ECO:0000256" key="1">
    <source>
        <dbReference type="SAM" id="Phobius"/>
    </source>
</evidence>
<sequence>MTVSMVQLLSIWIYLQPVLKVWRIPPTDNIMMSWRYYFTMIFPLAFGKFITSVSGHISLWRATVSYSHTGTTTSTTTWHL</sequence>
<name>A0A7J7K8H7_BUGNE</name>
<keyword evidence="4" id="KW-1185">Reference proteome</keyword>
<keyword evidence="1" id="KW-0472">Membrane</keyword>
<organism evidence="3 4">
    <name type="scientific">Bugula neritina</name>
    <name type="common">Brown bryozoan</name>
    <name type="synonym">Sertularia neritina</name>
    <dbReference type="NCBI Taxonomy" id="10212"/>
    <lineage>
        <taxon>Eukaryota</taxon>
        <taxon>Metazoa</taxon>
        <taxon>Spiralia</taxon>
        <taxon>Lophotrochozoa</taxon>
        <taxon>Bryozoa</taxon>
        <taxon>Gymnolaemata</taxon>
        <taxon>Cheilostomatida</taxon>
        <taxon>Flustrina</taxon>
        <taxon>Buguloidea</taxon>
        <taxon>Bugulidae</taxon>
        <taxon>Bugula</taxon>
    </lineage>
</organism>
<proteinExistence type="predicted"/>
<keyword evidence="1" id="KW-0812">Transmembrane</keyword>
<dbReference type="Pfam" id="PF03151">
    <property type="entry name" value="TPT"/>
    <property type="match status" value="1"/>
</dbReference>
<protein>
    <recommendedName>
        <fullName evidence="2">Sugar phosphate transporter domain-containing protein</fullName>
    </recommendedName>
</protein>
<dbReference type="AlphaFoldDB" id="A0A7J7K8H7"/>
<dbReference type="InterPro" id="IPR004853">
    <property type="entry name" value="Sugar_P_trans_dom"/>
</dbReference>
<dbReference type="Proteomes" id="UP000593567">
    <property type="component" value="Unassembled WGS sequence"/>
</dbReference>
<keyword evidence="1" id="KW-1133">Transmembrane helix</keyword>
<feature type="domain" description="Sugar phosphate transporter" evidence="2">
    <location>
        <begin position="1"/>
        <end position="69"/>
    </location>
</feature>
<dbReference type="EMBL" id="VXIV02001044">
    <property type="protein sequence ID" value="KAF6034567.1"/>
    <property type="molecule type" value="Genomic_DNA"/>
</dbReference>
<evidence type="ECO:0000313" key="3">
    <source>
        <dbReference type="EMBL" id="KAF6034567.1"/>
    </source>
</evidence>
<accession>A0A7J7K8H7</accession>
<feature type="transmembrane region" description="Helical" evidence="1">
    <location>
        <begin position="36"/>
        <end position="59"/>
    </location>
</feature>
<evidence type="ECO:0000313" key="4">
    <source>
        <dbReference type="Proteomes" id="UP000593567"/>
    </source>
</evidence>
<evidence type="ECO:0000259" key="2">
    <source>
        <dbReference type="Pfam" id="PF03151"/>
    </source>
</evidence>
<comment type="caution">
    <text evidence="3">The sequence shown here is derived from an EMBL/GenBank/DDBJ whole genome shotgun (WGS) entry which is preliminary data.</text>
</comment>
<gene>
    <name evidence="3" type="ORF">EB796_007125</name>
</gene>
<dbReference type="OrthoDB" id="6418713at2759"/>